<dbReference type="AlphaFoldDB" id="A0A3D8PDH9"/>
<organism evidence="2 3">
    <name type="scientific">Paracoccus thiocyanatus</name>
    <dbReference type="NCBI Taxonomy" id="34006"/>
    <lineage>
        <taxon>Bacteria</taxon>
        <taxon>Pseudomonadati</taxon>
        <taxon>Pseudomonadota</taxon>
        <taxon>Alphaproteobacteria</taxon>
        <taxon>Rhodobacterales</taxon>
        <taxon>Paracoccaceae</taxon>
        <taxon>Paracoccus</taxon>
    </lineage>
</organism>
<dbReference type="EMBL" id="QFCQ01000014">
    <property type="protein sequence ID" value="RDW14120.1"/>
    <property type="molecule type" value="Genomic_DNA"/>
</dbReference>
<name>A0A3D8PDH9_9RHOB</name>
<evidence type="ECO:0000313" key="3">
    <source>
        <dbReference type="Proteomes" id="UP000256679"/>
    </source>
</evidence>
<comment type="caution">
    <text evidence="2">The sequence shown here is derived from an EMBL/GenBank/DDBJ whole genome shotgun (WGS) entry which is preliminary data.</text>
</comment>
<dbReference type="RefSeq" id="WP_115754917.1">
    <property type="nucleotide sequence ID" value="NZ_QFCQ01000014.1"/>
</dbReference>
<reference evidence="2 3" key="1">
    <citation type="submission" date="2018-05" db="EMBL/GenBank/DDBJ databases">
        <title>Whole genome sequencing of Paracoccus thiocyanatus SST.</title>
        <authorList>
            <person name="Ghosh W."/>
            <person name="Rameez M.J."/>
            <person name="Roy C."/>
        </authorList>
    </citation>
    <scope>NUCLEOTIDE SEQUENCE [LARGE SCALE GENOMIC DNA]</scope>
    <source>
        <strain evidence="2 3">SST</strain>
    </source>
</reference>
<keyword evidence="3" id="KW-1185">Reference proteome</keyword>
<evidence type="ECO:0000256" key="1">
    <source>
        <dbReference type="SAM" id="SignalP"/>
    </source>
</evidence>
<evidence type="ECO:0000313" key="2">
    <source>
        <dbReference type="EMBL" id="RDW14120.1"/>
    </source>
</evidence>
<gene>
    <name evidence="2" type="ORF">DIE28_04590</name>
</gene>
<keyword evidence="1" id="KW-0732">Signal</keyword>
<dbReference type="Proteomes" id="UP000256679">
    <property type="component" value="Unassembled WGS sequence"/>
</dbReference>
<feature type="chain" id="PRO_5017772955" evidence="1">
    <location>
        <begin position="18"/>
        <end position="127"/>
    </location>
</feature>
<feature type="signal peptide" evidence="1">
    <location>
        <begin position="1"/>
        <end position="17"/>
    </location>
</feature>
<accession>A0A3D8PDH9</accession>
<protein>
    <submittedName>
        <fullName evidence="2">Uncharacterized protein</fullName>
    </submittedName>
</protein>
<sequence>MRLMLIAALILPLPAAAFTARNGMTATQVGPTEIAVAHRMRRDDTDYWCAAGDFAQRALDLPGQTRIWRATPKPRQAGQGIVFTLDPANKAEGAGVSAFGGGQRDGSLSVGMAVGSFCRSFIPYWRD</sequence>
<proteinExistence type="predicted"/>